<gene>
    <name evidence="3" type="ORF">CGXH109_LOCUS44084</name>
</gene>
<name>A0A9W4RPL2_9PEZI</name>
<feature type="domain" description="CorA-like transporter" evidence="2">
    <location>
        <begin position="10"/>
        <end position="298"/>
    </location>
</feature>
<feature type="transmembrane region" description="Helical" evidence="1">
    <location>
        <begin position="475"/>
        <end position="496"/>
    </location>
</feature>
<evidence type="ECO:0000313" key="4">
    <source>
        <dbReference type="Proteomes" id="UP001152533"/>
    </source>
</evidence>
<protein>
    <recommendedName>
        <fullName evidence="2">CorA-like transporter domain-containing protein</fullName>
    </recommendedName>
</protein>
<evidence type="ECO:0000313" key="3">
    <source>
        <dbReference type="EMBL" id="CAI0645309.1"/>
    </source>
</evidence>
<keyword evidence="4" id="KW-1185">Reference proteome</keyword>
<keyword evidence="1" id="KW-0812">Transmembrane</keyword>
<evidence type="ECO:0000259" key="2">
    <source>
        <dbReference type="Pfam" id="PF26616"/>
    </source>
</evidence>
<keyword evidence="1" id="KW-1133">Transmembrane helix</keyword>
<keyword evidence="1" id="KW-0472">Membrane</keyword>
<reference evidence="3" key="1">
    <citation type="submission" date="2022-08" db="EMBL/GenBank/DDBJ databases">
        <authorList>
            <person name="Giroux E."/>
            <person name="Giroux E."/>
        </authorList>
    </citation>
    <scope>NUCLEOTIDE SEQUENCE</scope>
    <source>
        <strain evidence="3">H1091258</strain>
    </source>
</reference>
<dbReference type="EMBL" id="CAMGZC010000231">
    <property type="protein sequence ID" value="CAI0645309.1"/>
    <property type="molecule type" value="Genomic_DNA"/>
</dbReference>
<evidence type="ECO:0000256" key="1">
    <source>
        <dbReference type="SAM" id="Phobius"/>
    </source>
</evidence>
<accession>A0A9W4RPL2</accession>
<comment type="caution">
    <text evidence="3">The sequence shown here is derived from an EMBL/GenBank/DDBJ whole genome shotgun (WGS) entry which is preliminary data.</text>
</comment>
<dbReference type="AlphaFoldDB" id="A0A9W4RPL2"/>
<dbReference type="Proteomes" id="UP001152533">
    <property type="component" value="Unassembled WGS sequence"/>
</dbReference>
<dbReference type="Pfam" id="PF26616">
    <property type="entry name" value="CorA-like"/>
    <property type="match status" value="1"/>
</dbReference>
<dbReference type="InterPro" id="IPR058257">
    <property type="entry name" value="CorA-like_dom"/>
</dbReference>
<feature type="transmembrane region" description="Helical" evidence="1">
    <location>
        <begin position="432"/>
        <end position="455"/>
    </location>
</feature>
<dbReference type="Gene3D" id="1.20.58.340">
    <property type="entry name" value="Magnesium transport protein CorA, transmembrane region"/>
    <property type="match status" value="1"/>
</dbReference>
<sequence>MAAMPHFTASYDDFLQYPLNLPSALKYGTYALSQHRQRLYDCKDRLFVSNSSKTQAQFRLPVRDISSTGRVDKLNIFNDSQLESFLRCGNPQGMNSGSSSNGHVASKQDEQCRFIFLWAEHTVGPLRLSAIMLLRLLSFYQVNPHFLDFLYAYASPHAEDRELHFSGFRTEKTLINPVPGTKVPELGRSGRRFQLCYNLKTAAPKPGGNWKIRQAAFHHQFDVGQATQLWIIGDPHAALKDRIGELYCDKNTYDTSFSTLEQAFRSSLETHIAFAQWATSEWRWNVRFLEQGAEDLTLSAALINEKSHIESLDPGSLGRVQRWEEKTNDTIMAMESNANIMKLLQRFYRDLVKDDDFPSKARRLCQQAAKSFCLQLDELICETQMQISRAKVLIRTVADRKTIHLQTQSALISSKLTASMYDQADRSAVEAIAVRIVTIVTLIYLPATFSSTFFSTDVVKYQDGEVFSQIALDRFLQVTLPLMFLTFVPAGIWFWLERRRRAKRSHETKGYFTDFFSQDTDSSTH</sequence>
<organism evidence="3 4">
    <name type="scientific">Colletotrichum noveboracense</name>
    <dbReference type="NCBI Taxonomy" id="2664923"/>
    <lineage>
        <taxon>Eukaryota</taxon>
        <taxon>Fungi</taxon>
        <taxon>Dikarya</taxon>
        <taxon>Ascomycota</taxon>
        <taxon>Pezizomycotina</taxon>
        <taxon>Sordariomycetes</taxon>
        <taxon>Hypocreomycetidae</taxon>
        <taxon>Glomerellales</taxon>
        <taxon>Glomerellaceae</taxon>
        <taxon>Colletotrichum</taxon>
        <taxon>Colletotrichum gloeosporioides species complex</taxon>
    </lineage>
</organism>
<proteinExistence type="predicted"/>